<proteinExistence type="predicted"/>
<dbReference type="EMBL" id="MU128925">
    <property type="protein sequence ID" value="KAF9518420.1"/>
    <property type="molecule type" value="Genomic_DNA"/>
</dbReference>
<name>A0A9P6B6H4_9AGAM</name>
<organism evidence="1 2">
    <name type="scientific">Hydnum rufescens UP504</name>
    <dbReference type="NCBI Taxonomy" id="1448309"/>
    <lineage>
        <taxon>Eukaryota</taxon>
        <taxon>Fungi</taxon>
        <taxon>Dikarya</taxon>
        <taxon>Basidiomycota</taxon>
        <taxon>Agaricomycotina</taxon>
        <taxon>Agaricomycetes</taxon>
        <taxon>Cantharellales</taxon>
        <taxon>Hydnaceae</taxon>
        <taxon>Hydnum</taxon>
    </lineage>
</organism>
<accession>A0A9P6B6H4</accession>
<protein>
    <submittedName>
        <fullName evidence="1">Uncharacterized protein</fullName>
    </submittedName>
</protein>
<evidence type="ECO:0000313" key="1">
    <source>
        <dbReference type="EMBL" id="KAF9518420.1"/>
    </source>
</evidence>
<comment type="caution">
    <text evidence="1">The sequence shown here is derived from an EMBL/GenBank/DDBJ whole genome shotgun (WGS) entry which is preliminary data.</text>
</comment>
<sequence>MALAMTTIQDQREICPHSIVCSSQIHLRLPTHPQMKRFLKPGKTARGVSLAILQPLRHLLDPIPVPGAKDVISILLDVVEGFDKTSRNSSMLLELENHLIHLTHLLEPLTKMNRHNISSRLKDDVETLKKPYQLEIWSVFHRV</sequence>
<dbReference type="OrthoDB" id="3324039at2759"/>
<evidence type="ECO:0000313" key="2">
    <source>
        <dbReference type="Proteomes" id="UP000886523"/>
    </source>
</evidence>
<dbReference type="AlphaFoldDB" id="A0A9P6B6H4"/>
<gene>
    <name evidence="1" type="ORF">BS47DRAFT_298690</name>
</gene>
<dbReference type="Proteomes" id="UP000886523">
    <property type="component" value="Unassembled WGS sequence"/>
</dbReference>
<keyword evidence="2" id="KW-1185">Reference proteome</keyword>
<reference evidence="1" key="1">
    <citation type="journal article" date="2020" name="Nat. Commun.">
        <title>Large-scale genome sequencing of mycorrhizal fungi provides insights into the early evolution of symbiotic traits.</title>
        <authorList>
            <person name="Miyauchi S."/>
            <person name="Kiss E."/>
            <person name="Kuo A."/>
            <person name="Drula E."/>
            <person name="Kohler A."/>
            <person name="Sanchez-Garcia M."/>
            <person name="Morin E."/>
            <person name="Andreopoulos B."/>
            <person name="Barry K.W."/>
            <person name="Bonito G."/>
            <person name="Buee M."/>
            <person name="Carver A."/>
            <person name="Chen C."/>
            <person name="Cichocki N."/>
            <person name="Clum A."/>
            <person name="Culley D."/>
            <person name="Crous P.W."/>
            <person name="Fauchery L."/>
            <person name="Girlanda M."/>
            <person name="Hayes R.D."/>
            <person name="Keri Z."/>
            <person name="LaButti K."/>
            <person name="Lipzen A."/>
            <person name="Lombard V."/>
            <person name="Magnuson J."/>
            <person name="Maillard F."/>
            <person name="Murat C."/>
            <person name="Nolan M."/>
            <person name="Ohm R.A."/>
            <person name="Pangilinan J."/>
            <person name="Pereira M.F."/>
            <person name="Perotto S."/>
            <person name="Peter M."/>
            <person name="Pfister S."/>
            <person name="Riley R."/>
            <person name="Sitrit Y."/>
            <person name="Stielow J.B."/>
            <person name="Szollosi G."/>
            <person name="Zifcakova L."/>
            <person name="Stursova M."/>
            <person name="Spatafora J.W."/>
            <person name="Tedersoo L."/>
            <person name="Vaario L.M."/>
            <person name="Yamada A."/>
            <person name="Yan M."/>
            <person name="Wang P."/>
            <person name="Xu J."/>
            <person name="Bruns T."/>
            <person name="Baldrian P."/>
            <person name="Vilgalys R."/>
            <person name="Dunand C."/>
            <person name="Henrissat B."/>
            <person name="Grigoriev I.V."/>
            <person name="Hibbett D."/>
            <person name="Nagy L.G."/>
            <person name="Martin F.M."/>
        </authorList>
    </citation>
    <scope>NUCLEOTIDE SEQUENCE</scope>
    <source>
        <strain evidence="1">UP504</strain>
    </source>
</reference>